<evidence type="ECO:0000256" key="2">
    <source>
        <dbReference type="SAM" id="Phobius"/>
    </source>
</evidence>
<protein>
    <submittedName>
        <fullName evidence="4">Uncharacterized protein</fullName>
    </submittedName>
</protein>
<feature type="transmembrane region" description="Helical" evidence="2">
    <location>
        <begin position="6"/>
        <end position="28"/>
    </location>
</feature>
<gene>
    <name evidence="4" type="ORF">B0A54_14030</name>
    <name evidence="3" type="ORF">LTR91_022756</name>
</gene>
<proteinExistence type="predicted"/>
<comment type="caution">
    <text evidence="4">The sequence shown here is derived from an EMBL/GenBank/DDBJ whole genome shotgun (WGS) entry which is preliminary data.</text>
</comment>
<name>A0A4U0UHE6_9PEZI</name>
<dbReference type="EMBL" id="JAUJLE010000462">
    <property type="protein sequence ID" value="KAK0955629.1"/>
    <property type="molecule type" value="Genomic_DNA"/>
</dbReference>
<sequence>MGVSSWVIPVAVLGAIVALGFVFVWWWFPRAWKKGDQSDINEVNRLNGPEREEQRRKNREIIDRHVRALAIERGEIVDHGEGGMGAPPPPAYEAGKGGGEGRGVGV</sequence>
<evidence type="ECO:0000313" key="4">
    <source>
        <dbReference type="EMBL" id="TKA34817.1"/>
    </source>
</evidence>
<accession>A0A4U0UHE6</accession>
<feature type="region of interest" description="Disordered" evidence="1">
    <location>
        <begin position="78"/>
        <end position="106"/>
    </location>
</feature>
<keyword evidence="2" id="KW-1133">Transmembrane helix</keyword>
<reference evidence="4 5" key="1">
    <citation type="submission" date="2017-03" db="EMBL/GenBank/DDBJ databases">
        <title>Genomes of endolithic fungi from Antarctica.</title>
        <authorList>
            <person name="Coleine C."/>
            <person name="Masonjones S."/>
            <person name="Stajich J.E."/>
        </authorList>
    </citation>
    <scope>NUCLEOTIDE SEQUENCE [LARGE SCALE GENOMIC DNA]</scope>
    <source>
        <strain evidence="4 5">CCFEE 5311</strain>
    </source>
</reference>
<dbReference type="AlphaFoldDB" id="A0A4U0UHE6"/>
<keyword evidence="2" id="KW-0472">Membrane</keyword>
<dbReference type="Proteomes" id="UP001175353">
    <property type="component" value="Unassembled WGS sequence"/>
</dbReference>
<keyword evidence="2" id="KW-0812">Transmembrane</keyword>
<evidence type="ECO:0000313" key="6">
    <source>
        <dbReference type="Proteomes" id="UP001175353"/>
    </source>
</evidence>
<feature type="compositionally biased region" description="Gly residues" evidence="1">
    <location>
        <begin position="95"/>
        <end position="106"/>
    </location>
</feature>
<evidence type="ECO:0000313" key="5">
    <source>
        <dbReference type="Proteomes" id="UP000310066"/>
    </source>
</evidence>
<dbReference type="OrthoDB" id="4136235at2759"/>
<organism evidence="4 5">
    <name type="scientific">Friedmanniomyces endolithicus</name>
    <dbReference type="NCBI Taxonomy" id="329885"/>
    <lineage>
        <taxon>Eukaryota</taxon>
        <taxon>Fungi</taxon>
        <taxon>Dikarya</taxon>
        <taxon>Ascomycota</taxon>
        <taxon>Pezizomycotina</taxon>
        <taxon>Dothideomycetes</taxon>
        <taxon>Dothideomycetidae</taxon>
        <taxon>Mycosphaerellales</taxon>
        <taxon>Teratosphaeriaceae</taxon>
        <taxon>Friedmanniomyces</taxon>
    </lineage>
</organism>
<dbReference type="Proteomes" id="UP000310066">
    <property type="component" value="Unassembled WGS sequence"/>
</dbReference>
<dbReference type="EMBL" id="NAJP01000076">
    <property type="protein sequence ID" value="TKA34817.1"/>
    <property type="molecule type" value="Genomic_DNA"/>
</dbReference>
<reference evidence="3" key="2">
    <citation type="submission" date="2023-06" db="EMBL/GenBank/DDBJ databases">
        <title>Black Yeasts Isolated from many extreme environments.</title>
        <authorList>
            <person name="Coleine C."/>
            <person name="Stajich J.E."/>
            <person name="Selbmann L."/>
        </authorList>
    </citation>
    <scope>NUCLEOTIDE SEQUENCE</scope>
    <source>
        <strain evidence="3">CCFEE 5200</strain>
    </source>
</reference>
<evidence type="ECO:0000256" key="1">
    <source>
        <dbReference type="SAM" id="MobiDB-lite"/>
    </source>
</evidence>
<keyword evidence="6" id="KW-1185">Reference proteome</keyword>
<evidence type="ECO:0000313" key="3">
    <source>
        <dbReference type="EMBL" id="KAK0955629.1"/>
    </source>
</evidence>